<protein>
    <submittedName>
        <fullName evidence="7">Transmembrane proteins 14C-domain-containing protein</fullName>
    </submittedName>
</protein>
<dbReference type="eggNOG" id="KOG4267">
    <property type="taxonomic scope" value="Eukaryota"/>
</dbReference>
<dbReference type="Gene3D" id="1.10.10.1740">
    <property type="entry name" value="Transmembrane protein 14-like"/>
    <property type="match status" value="1"/>
</dbReference>
<name>A0A1Y5IF97_OSTTA</name>
<feature type="transmembrane region" description="Helical" evidence="6">
    <location>
        <begin position="121"/>
        <end position="142"/>
    </location>
</feature>
<proteinExistence type="inferred from homology"/>
<dbReference type="EMBL" id="KZ155774">
    <property type="protein sequence ID" value="OUS48240.1"/>
    <property type="molecule type" value="Genomic_DNA"/>
</dbReference>
<feature type="transmembrane region" description="Helical" evidence="6">
    <location>
        <begin position="148"/>
        <end position="167"/>
    </location>
</feature>
<dbReference type="GO" id="GO:0009706">
    <property type="term" value="C:chloroplast inner membrane"/>
    <property type="evidence" value="ECO:0007669"/>
    <property type="project" value="TreeGrafter"/>
</dbReference>
<dbReference type="Pfam" id="PF03647">
    <property type="entry name" value="Tmemb_14"/>
    <property type="match status" value="1"/>
</dbReference>
<evidence type="ECO:0000256" key="4">
    <source>
        <dbReference type="ARBA" id="ARBA00022989"/>
    </source>
</evidence>
<keyword evidence="3 6" id="KW-0812">Transmembrane</keyword>
<dbReference type="GO" id="GO:0015245">
    <property type="term" value="F:fatty acid transmembrane transporter activity"/>
    <property type="evidence" value="ECO:0007669"/>
    <property type="project" value="TreeGrafter"/>
</dbReference>
<evidence type="ECO:0000313" key="7">
    <source>
        <dbReference type="EMBL" id="OUS48240.1"/>
    </source>
</evidence>
<evidence type="ECO:0000256" key="6">
    <source>
        <dbReference type="SAM" id="Phobius"/>
    </source>
</evidence>
<keyword evidence="5 6" id="KW-0472">Membrane</keyword>
<keyword evidence="4 6" id="KW-1133">Transmembrane helix</keyword>
<accession>A0A1Y5IF97</accession>
<comment type="similarity">
    <text evidence="2">Belongs to the TMEM14 family.</text>
</comment>
<dbReference type="PANTHER" id="PTHR12668">
    <property type="entry name" value="TRANSMEMBRANE PROTEIN 14, 15"/>
    <property type="match status" value="1"/>
</dbReference>
<gene>
    <name evidence="7" type="ORF">BE221DRAFT_189481</name>
</gene>
<comment type="subcellular location">
    <subcellularLocation>
        <location evidence="1">Membrane</location>
    </subcellularLocation>
</comment>
<evidence type="ECO:0000256" key="1">
    <source>
        <dbReference type="ARBA" id="ARBA00004370"/>
    </source>
</evidence>
<organism evidence="7">
    <name type="scientific">Ostreococcus tauri</name>
    <name type="common">Marine green alga</name>
    <dbReference type="NCBI Taxonomy" id="70448"/>
    <lineage>
        <taxon>Eukaryota</taxon>
        <taxon>Viridiplantae</taxon>
        <taxon>Chlorophyta</taxon>
        <taxon>Mamiellophyceae</taxon>
        <taxon>Mamiellales</taxon>
        <taxon>Bathycoccaceae</taxon>
        <taxon>Ostreococcus</taxon>
    </lineage>
</organism>
<feature type="transmembrane region" description="Helical" evidence="6">
    <location>
        <begin position="96"/>
        <end position="114"/>
    </location>
</feature>
<evidence type="ECO:0000256" key="5">
    <source>
        <dbReference type="ARBA" id="ARBA00023136"/>
    </source>
</evidence>
<reference evidence="7" key="1">
    <citation type="submission" date="2017-04" db="EMBL/GenBank/DDBJ databases">
        <title>Population genomics of picophytoplankton unveils novel chromosome hypervariability.</title>
        <authorList>
            <consortium name="DOE Joint Genome Institute"/>
            <person name="Blanc-Mathieu R."/>
            <person name="Krasovec M."/>
            <person name="Hebrard M."/>
            <person name="Yau S."/>
            <person name="Desgranges E."/>
            <person name="Martin J."/>
            <person name="Schackwitz W."/>
            <person name="Kuo A."/>
            <person name="Salin G."/>
            <person name="Donnadieu C."/>
            <person name="Desdevises Y."/>
            <person name="Sanchez-Ferandin S."/>
            <person name="Moreau H."/>
            <person name="Rivals E."/>
            <person name="Grigoriev I.V."/>
            <person name="Grimsley N."/>
            <person name="Eyre-Walker A."/>
            <person name="Piganeau G."/>
        </authorList>
    </citation>
    <scope>NUCLEOTIDE SEQUENCE [LARGE SCALE GENOMIC DNA]</scope>
    <source>
        <strain evidence="7">RCC 1115</strain>
    </source>
</reference>
<sequence length="214" mass="22382">MITRSIFGVRSLAHSNFQARSTDPRARRGRAAVRSIEAIKPSSSSAFSSSPSTAASKVGSETRARVVSSAASLDNGDIFRAHDMHGMCVPSHDFCLTFPFGGMVALFGVAGYVMRRSMPSLISGVVIGGALIATGAASLRAWSTGAASFPWTASSAAVTGVLAYVMWKKFLVSHAMFPSGILAISSAIMLAFYAKNLFIDGGNPPKKPAKESAD</sequence>
<dbReference type="AlphaFoldDB" id="A0A1Y5IF97"/>
<evidence type="ECO:0000256" key="3">
    <source>
        <dbReference type="ARBA" id="ARBA00022692"/>
    </source>
</evidence>
<evidence type="ECO:0000256" key="2">
    <source>
        <dbReference type="ARBA" id="ARBA00007590"/>
    </source>
</evidence>
<dbReference type="InterPro" id="IPR044890">
    <property type="entry name" value="TMEM14_sf"/>
</dbReference>
<dbReference type="Proteomes" id="UP000195557">
    <property type="component" value="Unassembled WGS sequence"/>
</dbReference>
<feature type="transmembrane region" description="Helical" evidence="6">
    <location>
        <begin position="174"/>
        <end position="194"/>
    </location>
</feature>
<dbReference type="PANTHER" id="PTHR12668:SF43">
    <property type="entry name" value="TRANSMEMBRANE PROTEIN 14 HOMOLOG"/>
    <property type="match status" value="1"/>
</dbReference>
<dbReference type="InterPro" id="IPR005349">
    <property type="entry name" value="TMEM14"/>
</dbReference>